<dbReference type="OMA" id="KITTPMH"/>
<proteinExistence type="predicted"/>
<evidence type="ECO:0000313" key="1">
    <source>
        <dbReference type="EMBL" id="EFN62715.1"/>
    </source>
</evidence>
<accession>E2AV27</accession>
<dbReference type="InParanoid" id="E2AV27"/>
<evidence type="ECO:0000313" key="2">
    <source>
        <dbReference type="Proteomes" id="UP000000311"/>
    </source>
</evidence>
<dbReference type="InterPro" id="IPR029058">
    <property type="entry name" value="AB_hydrolase_fold"/>
</dbReference>
<protein>
    <submittedName>
        <fullName evidence="1">Lipase 3</fullName>
    </submittedName>
</protein>
<name>E2AV27_CAMFO</name>
<reference evidence="1 2" key="1">
    <citation type="journal article" date="2010" name="Science">
        <title>Genomic comparison of the ants Camponotus floridanus and Harpegnathos saltator.</title>
        <authorList>
            <person name="Bonasio R."/>
            <person name="Zhang G."/>
            <person name="Ye C."/>
            <person name="Mutti N.S."/>
            <person name="Fang X."/>
            <person name="Qin N."/>
            <person name="Donahue G."/>
            <person name="Yang P."/>
            <person name="Li Q."/>
            <person name="Li C."/>
            <person name="Zhang P."/>
            <person name="Huang Z."/>
            <person name="Berger S.L."/>
            <person name="Reinberg D."/>
            <person name="Wang J."/>
            <person name="Liebig J."/>
        </authorList>
    </citation>
    <scope>NUCLEOTIDE SEQUENCE [LARGE SCALE GENOMIC DNA]</scope>
    <source>
        <strain evidence="2">C129</strain>
    </source>
</reference>
<organism evidence="2">
    <name type="scientific">Camponotus floridanus</name>
    <name type="common">Florida carpenter ant</name>
    <dbReference type="NCBI Taxonomy" id="104421"/>
    <lineage>
        <taxon>Eukaryota</taxon>
        <taxon>Metazoa</taxon>
        <taxon>Ecdysozoa</taxon>
        <taxon>Arthropoda</taxon>
        <taxon>Hexapoda</taxon>
        <taxon>Insecta</taxon>
        <taxon>Pterygota</taxon>
        <taxon>Neoptera</taxon>
        <taxon>Endopterygota</taxon>
        <taxon>Hymenoptera</taxon>
        <taxon>Apocrita</taxon>
        <taxon>Aculeata</taxon>
        <taxon>Formicoidea</taxon>
        <taxon>Formicidae</taxon>
        <taxon>Formicinae</taxon>
        <taxon>Camponotus</taxon>
    </lineage>
</organism>
<gene>
    <name evidence="1" type="ORF">EAG_02610</name>
</gene>
<sequence length="106" mass="12879">MTLVRHGRRGRWQDKRVVLRQRGVSYRTPQRVPIALFYADNDWLIDTEDVKRLYHLLPNVVDMYDVPWSKFNHFDFMWAKDASKLVYDRIIKIMRRENPNNITSVE</sequence>
<dbReference type="AlphaFoldDB" id="E2AV27"/>
<dbReference type="Gene3D" id="3.40.50.1820">
    <property type="entry name" value="alpha/beta hydrolase"/>
    <property type="match status" value="1"/>
</dbReference>
<keyword evidence="2" id="KW-1185">Reference proteome</keyword>
<dbReference type="Proteomes" id="UP000000311">
    <property type="component" value="Unassembled WGS sequence"/>
</dbReference>
<dbReference type="PANTHER" id="PTHR11005">
    <property type="entry name" value="LYSOSOMAL ACID LIPASE-RELATED"/>
    <property type="match status" value="1"/>
</dbReference>
<dbReference type="SUPFAM" id="SSF53474">
    <property type="entry name" value="alpha/beta-Hydrolases"/>
    <property type="match status" value="1"/>
</dbReference>
<dbReference type="OrthoDB" id="9974421at2759"/>
<dbReference type="EMBL" id="GL443001">
    <property type="protein sequence ID" value="EFN62715.1"/>
    <property type="molecule type" value="Genomic_DNA"/>
</dbReference>